<comment type="caution">
    <text evidence="1">The sequence shown here is derived from an EMBL/GenBank/DDBJ whole genome shotgun (WGS) entry which is preliminary data.</text>
</comment>
<accession>A0ACC2ZZU2</accession>
<dbReference type="Proteomes" id="UP001172386">
    <property type="component" value="Unassembled WGS sequence"/>
</dbReference>
<reference evidence="1" key="1">
    <citation type="submission" date="2022-10" db="EMBL/GenBank/DDBJ databases">
        <title>Culturing micro-colonial fungi from biological soil crusts in the Mojave desert and describing Neophaeococcomyces mojavensis, and introducing the new genera and species Taxawa tesnikishii.</title>
        <authorList>
            <person name="Kurbessoian T."/>
            <person name="Stajich J.E."/>
        </authorList>
    </citation>
    <scope>NUCLEOTIDE SEQUENCE</scope>
    <source>
        <strain evidence="1">JES_112</strain>
    </source>
</reference>
<name>A0ACC2ZZU2_9EURO</name>
<organism evidence="1 2">
    <name type="scientific">Neophaeococcomyces mojaviensis</name>
    <dbReference type="NCBI Taxonomy" id="3383035"/>
    <lineage>
        <taxon>Eukaryota</taxon>
        <taxon>Fungi</taxon>
        <taxon>Dikarya</taxon>
        <taxon>Ascomycota</taxon>
        <taxon>Pezizomycotina</taxon>
        <taxon>Eurotiomycetes</taxon>
        <taxon>Chaetothyriomycetidae</taxon>
        <taxon>Chaetothyriales</taxon>
        <taxon>Chaetothyriales incertae sedis</taxon>
        <taxon>Neophaeococcomyces</taxon>
    </lineage>
</organism>
<gene>
    <name evidence="1" type="ORF">H2198_007511</name>
</gene>
<protein>
    <submittedName>
        <fullName evidence="1">Uncharacterized protein</fullName>
    </submittedName>
</protein>
<dbReference type="EMBL" id="JAPDRQ010000160">
    <property type="protein sequence ID" value="KAJ9653267.1"/>
    <property type="molecule type" value="Genomic_DNA"/>
</dbReference>
<proteinExistence type="predicted"/>
<evidence type="ECO:0000313" key="1">
    <source>
        <dbReference type="EMBL" id="KAJ9653267.1"/>
    </source>
</evidence>
<keyword evidence="2" id="KW-1185">Reference proteome</keyword>
<evidence type="ECO:0000313" key="2">
    <source>
        <dbReference type="Proteomes" id="UP001172386"/>
    </source>
</evidence>
<sequence length="146" mass="16445">MTDELTAFQEENCLLRREGRLSDSTLDGSKDTQNNGETKPNVAHKSHSLLLPLSQTNNVTLWNSFWLKVSTLLAIAALSFCLLISLVVTFVLSEQRHGLSSPQSRYRYAWTYGPTVGQSFSSDLQGKPFTKVLRSPCWNYMLVVED</sequence>